<protein>
    <submittedName>
        <fullName evidence="1">Uncharacterized protein</fullName>
    </submittedName>
</protein>
<gene>
    <name evidence="1" type="ORF">PUN28_002848</name>
</gene>
<evidence type="ECO:0000313" key="2">
    <source>
        <dbReference type="Proteomes" id="UP001430953"/>
    </source>
</evidence>
<reference evidence="1 2" key="1">
    <citation type="submission" date="2023-03" db="EMBL/GenBank/DDBJ databases">
        <title>High recombination rates correlate with genetic variation in Cardiocondyla obscurior ants.</title>
        <authorList>
            <person name="Errbii M."/>
        </authorList>
    </citation>
    <scope>NUCLEOTIDE SEQUENCE [LARGE SCALE GENOMIC DNA]</scope>
    <source>
        <strain evidence="1">Alpha-2009</strain>
        <tissue evidence="1">Whole body</tissue>
    </source>
</reference>
<name>A0AAW2GWE4_9HYME</name>
<evidence type="ECO:0000313" key="1">
    <source>
        <dbReference type="EMBL" id="KAL0131590.1"/>
    </source>
</evidence>
<keyword evidence="2" id="KW-1185">Reference proteome</keyword>
<comment type="caution">
    <text evidence="1">The sequence shown here is derived from an EMBL/GenBank/DDBJ whole genome shotgun (WGS) entry which is preliminary data.</text>
</comment>
<dbReference type="EMBL" id="JADYXP020000002">
    <property type="protein sequence ID" value="KAL0131590.1"/>
    <property type="molecule type" value="Genomic_DNA"/>
</dbReference>
<organism evidence="1 2">
    <name type="scientific">Cardiocondyla obscurior</name>
    <dbReference type="NCBI Taxonomy" id="286306"/>
    <lineage>
        <taxon>Eukaryota</taxon>
        <taxon>Metazoa</taxon>
        <taxon>Ecdysozoa</taxon>
        <taxon>Arthropoda</taxon>
        <taxon>Hexapoda</taxon>
        <taxon>Insecta</taxon>
        <taxon>Pterygota</taxon>
        <taxon>Neoptera</taxon>
        <taxon>Endopterygota</taxon>
        <taxon>Hymenoptera</taxon>
        <taxon>Apocrita</taxon>
        <taxon>Aculeata</taxon>
        <taxon>Formicoidea</taxon>
        <taxon>Formicidae</taxon>
        <taxon>Myrmicinae</taxon>
        <taxon>Cardiocondyla</taxon>
    </lineage>
</organism>
<sequence>MGISFCLCFIPRLTEYESAFVRRFAAKQLERASQGAMWGTHPFATFSKIRRITGRHVSRDLDFHWHRNVKRFTLVNPGISGYHSGSRSRD</sequence>
<dbReference type="AlphaFoldDB" id="A0AAW2GWE4"/>
<proteinExistence type="predicted"/>
<dbReference type="Proteomes" id="UP001430953">
    <property type="component" value="Unassembled WGS sequence"/>
</dbReference>
<accession>A0AAW2GWE4</accession>